<proteinExistence type="predicted"/>
<comment type="caution">
    <text evidence="2">The sequence shown here is derived from an EMBL/GenBank/DDBJ whole genome shotgun (WGS) entry which is preliminary data.</text>
</comment>
<evidence type="ECO:0000313" key="3">
    <source>
        <dbReference type="Proteomes" id="UP001218188"/>
    </source>
</evidence>
<feature type="compositionally biased region" description="Polar residues" evidence="1">
    <location>
        <begin position="1"/>
        <end position="18"/>
    </location>
</feature>
<evidence type="ECO:0000313" key="2">
    <source>
        <dbReference type="EMBL" id="KAJ7038720.1"/>
    </source>
</evidence>
<dbReference type="Proteomes" id="UP001218188">
    <property type="component" value="Unassembled WGS sequence"/>
</dbReference>
<reference evidence="2" key="1">
    <citation type="submission" date="2023-03" db="EMBL/GenBank/DDBJ databases">
        <title>Massive genome expansion in bonnet fungi (Mycena s.s.) driven by repeated elements and novel gene families across ecological guilds.</title>
        <authorList>
            <consortium name="Lawrence Berkeley National Laboratory"/>
            <person name="Harder C.B."/>
            <person name="Miyauchi S."/>
            <person name="Viragh M."/>
            <person name="Kuo A."/>
            <person name="Thoen E."/>
            <person name="Andreopoulos B."/>
            <person name="Lu D."/>
            <person name="Skrede I."/>
            <person name="Drula E."/>
            <person name="Henrissat B."/>
            <person name="Morin E."/>
            <person name="Kohler A."/>
            <person name="Barry K."/>
            <person name="LaButti K."/>
            <person name="Morin E."/>
            <person name="Salamov A."/>
            <person name="Lipzen A."/>
            <person name="Mereny Z."/>
            <person name="Hegedus B."/>
            <person name="Baldrian P."/>
            <person name="Stursova M."/>
            <person name="Weitz H."/>
            <person name="Taylor A."/>
            <person name="Grigoriev I.V."/>
            <person name="Nagy L.G."/>
            <person name="Martin F."/>
            <person name="Kauserud H."/>
        </authorList>
    </citation>
    <scope>NUCLEOTIDE SEQUENCE</scope>
    <source>
        <strain evidence="2">CBHHK200</strain>
    </source>
</reference>
<keyword evidence="3" id="KW-1185">Reference proteome</keyword>
<protein>
    <submittedName>
        <fullName evidence="2">Uncharacterized protein</fullName>
    </submittedName>
</protein>
<dbReference type="AlphaFoldDB" id="A0AAD6X7Y0"/>
<organism evidence="2 3">
    <name type="scientific">Mycena alexandri</name>
    <dbReference type="NCBI Taxonomy" id="1745969"/>
    <lineage>
        <taxon>Eukaryota</taxon>
        <taxon>Fungi</taxon>
        <taxon>Dikarya</taxon>
        <taxon>Basidiomycota</taxon>
        <taxon>Agaricomycotina</taxon>
        <taxon>Agaricomycetes</taxon>
        <taxon>Agaricomycetidae</taxon>
        <taxon>Agaricales</taxon>
        <taxon>Marasmiineae</taxon>
        <taxon>Mycenaceae</taxon>
        <taxon>Mycena</taxon>
    </lineage>
</organism>
<feature type="region of interest" description="Disordered" evidence="1">
    <location>
        <begin position="1"/>
        <end position="94"/>
    </location>
</feature>
<evidence type="ECO:0000256" key="1">
    <source>
        <dbReference type="SAM" id="MobiDB-lite"/>
    </source>
</evidence>
<gene>
    <name evidence="2" type="ORF">C8F04DRAFT_1255641</name>
</gene>
<dbReference type="EMBL" id="JARJCM010000030">
    <property type="protein sequence ID" value="KAJ7038720.1"/>
    <property type="molecule type" value="Genomic_DNA"/>
</dbReference>
<feature type="compositionally biased region" description="Acidic residues" evidence="1">
    <location>
        <begin position="73"/>
        <end position="85"/>
    </location>
</feature>
<accession>A0AAD6X7Y0</accession>
<sequence>MALYPQKTQSRATRTLSRVPTFVDMQAHDQTLLPDRSTKDSMTGHSADVSAHMQTTVLVAEATRETTTVDVSTDMEAEATDDEEVPMSFLPSGN</sequence>
<name>A0AAD6X7Y0_9AGAR</name>